<evidence type="ECO:0000313" key="2">
    <source>
        <dbReference type="EMBL" id="KAK9879947.1"/>
    </source>
</evidence>
<proteinExistence type="predicted"/>
<name>A0AAW1UIL2_9CUCU</name>
<reference evidence="2 3" key="1">
    <citation type="submission" date="2023-03" db="EMBL/GenBank/DDBJ databases">
        <title>Genome insight into feeding habits of ladybird beetles.</title>
        <authorList>
            <person name="Li H.-S."/>
            <person name="Huang Y.-H."/>
            <person name="Pang H."/>
        </authorList>
    </citation>
    <scope>NUCLEOTIDE SEQUENCE [LARGE SCALE GENOMIC DNA]</scope>
    <source>
        <strain evidence="2">SYSU_2023b</strain>
        <tissue evidence="2">Whole body</tissue>
    </source>
</reference>
<evidence type="ECO:0000256" key="1">
    <source>
        <dbReference type="SAM" id="MobiDB-lite"/>
    </source>
</evidence>
<gene>
    <name evidence="2" type="ORF">WA026_008457</name>
</gene>
<feature type="compositionally biased region" description="Basic and acidic residues" evidence="1">
    <location>
        <begin position="168"/>
        <end position="179"/>
    </location>
</feature>
<accession>A0AAW1UIL2</accession>
<protein>
    <submittedName>
        <fullName evidence="2">Uncharacterized protein</fullName>
    </submittedName>
</protein>
<feature type="compositionally biased region" description="Low complexity" evidence="1">
    <location>
        <begin position="138"/>
        <end position="159"/>
    </location>
</feature>
<dbReference type="AlphaFoldDB" id="A0AAW1UIL2"/>
<keyword evidence="3" id="KW-1185">Reference proteome</keyword>
<evidence type="ECO:0000313" key="3">
    <source>
        <dbReference type="Proteomes" id="UP001431783"/>
    </source>
</evidence>
<sequence length="179" mass="20157">MAETSELYSELIKLKKEYLVDIIINKKVPHLIQVSENVRNHVENENKDAFYGTSEEITSPNLQGKPHLLQIRIDLEVANARLDASTKIQIEKERQIQSLYTIIELIKSQKSEELPKMNSGARTSKISENMKPKDVATSSSSSPRNGRSKTSSPPNKSTTFATSFSKGEQNKIEKTPKIK</sequence>
<comment type="caution">
    <text evidence="2">The sequence shown here is derived from an EMBL/GenBank/DDBJ whole genome shotgun (WGS) entry which is preliminary data.</text>
</comment>
<organism evidence="2 3">
    <name type="scientific">Henosepilachna vigintioctopunctata</name>
    <dbReference type="NCBI Taxonomy" id="420089"/>
    <lineage>
        <taxon>Eukaryota</taxon>
        <taxon>Metazoa</taxon>
        <taxon>Ecdysozoa</taxon>
        <taxon>Arthropoda</taxon>
        <taxon>Hexapoda</taxon>
        <taxon>Insecta</taxon>
        <taxon>Pterygota</taxon>
        <taxon>Neoptera</taxon>
        <taxon>Endopterygota</taxon>
        <taxon>Coleoptera</taxon>
        <taxon>Polyphaga</taxon>
        <taxon>Cucujiformia</taxon>
        <taxon>Coccinelloidea</taxon>
        <taxon>Coccinellidae</taxon>
        <taxon>Epilachninae</taxon>
        <taxon>Epilachnini</taxon>
        <taxon>Henosepilachna</taxon>
    </lineage>
</organism>
<feature type="region of interest" description="Disordered" evidence="1">
    <location>
        <begin position="112"/>
        <end position="179"/>
    </location>
</feature>
<dbReference type="Proteomes" id="UP001431783">
    <property type="component" value="Unassembled WGS sequence"/>
</dbReference>
<dbReference type="EMBL" id="JARQZJ010000063">
    <property type="protein sequence ID" value="KAK9879947.1"/>
    <property type="molecule type" value="Genomic_DNA"/>
</dbReference>